<gene>
    <name evidence="2" type="ORF">HK414_04735</name>
</gene>
<evidence type="ECO:0000256" key="1">
    <source>
        <dbReference type="SAM" id="MobiDB-lite"/>
    </source>
</evidence>
<evidence type="ECO:0000313" key="2">
    <source>
        <dbReference type="EMBL" id="QJW83171.1"/>
    </source>
</evidence>
<feature type="region of interest" description="Disordered" evidence="1">
    <location>
        <begin position="1"/>
        <end position="54"/>
    </location>
</feature>
<protein>
    <submittedName>
        <fullName evidence="2">Uncharacterized protein</fullName>
    </submittedName>
</protein>
<accession>A0ABX6NZD1</accession>
<organism evidence="2 3">
    <name type="scientific">Ramlibacter terrae</name>
    <dbReference type="NCBI Taxonomy" id="2732511"/>
    <lineage>
        <taxon>Bacteria</taxon>
        <taxon>Pseudomonadati</taxon>
        <taxon>Pseudomonadota</taxon>
        <taxon>Betaproteobacteria</taxon>
        <taxon>Burkholderiales</taxon>
        <taxon>Comamonadaceae</taxon>
        <taxon>Ramlibacter</taxon>
    </lineage>
</organism>
<reference evidence="2 3" key="1">
    <citation type="submission" date="2020-05" db="EMBL/GenBank/DDBJ databases">
        <title>Ramlibacter rhizophilus sp. nov., isolated from rhizosphere soil of national flower Mugunghwa from South Korea.</title>
        <authorList>
            <person name="Zheng-Fei Y."/>
            <person name="Huan T."/>
        </authorList>
    </citation>
    <scope>NUCLEOTIDE SEQUENCE [LARGE SCALE GENOMIC DNA]</scope>
    <source>
        <strain evidence="2 3">H242</strain>
    </source>
</reference>
<dbReference type="EMBL" id="CP053418">
    <property type="protein sequence ID" value="QJW83171.1"/>
    <property type="molecule type" value="Genomic_DNA"/>
</dbReference>
<keyword evidence="3" id="KW-1185">Reference proteome</keyword>
<reference evidence="2 3" key="2">
    <citation type="submission" date="2020-05" db="EMBL/GenBank/DDBJ databases">
        <authorList>
            <person name="Khan S.A."/>
            <person name="Jeon C.O."/>
            <person name="Chun B.H."/>
        </authorList>
    </citation>
    <scope>NUCLEOTIDE SEQUENCE [LARGE SCALE GENOMIC DNA]</scope>
    <source>
        <strain evidence="2 3">H242</strain>
    </source>
</reference>
<evidence type="ECO:0000313" key="3">
    <source>
        <dbReference type="Proteomes" id="UP000500826"/>
    </source>
</evidence>
<sequence length="54" mass="5376">MNDANDNKALAPGEARGDGKALHGARTEVNWDGGRGAQPYANPGRRGAGAGDGG</sequence>
<proteinExistence type="predicted"/>
<name>A0ABX6NZD1_9BURK</name>
<dbReference type="Proteomes" id="UP000500826">
    <property type="component" value="Chromosome"/>
</dbReference>